<comment type="caution">
    <text evidence="3">The sequence shown here is derived from an EMBL/GenBank/DDBJ whole genome shotgun (WGS) entry which is preliminary data.</text>
</comment>
<name>A0ABW7KNW5_9NOCA</name>
<dbReference type="RefSeq" id="WP_395125514.1">
    <property type="nucleotide sequence ID" value="NZ_JBIMSP010000036.1"/>
</dbReference>
<sequence>MVFASTFIACAAVSRVNPWRSRASRNRSFVTVPPQKLGRLGTSLPRGRLKKSRCAVLPSSLYTRICLCPNRSNNDRTGHSAGRRCRRDHAMKKHDRSGSGTLVLISIQKGAELVGVHPRTLRRWIAEGRLTGYRLGSRAIRVDKGECFALAQPFATAGGAW</sequence>
<gene>
    <name evidence="3" type="ORF">ACHIPV_19985</name>
</gene>
<dbReference type="EMBL" id="JBIMSP010000036">
    <property type="protein sequence ID" value="MFH5244138.1"/>
    <property type="molecule type" value="Genomic_DNA"/>
</dbReference>
<evidence type="ECO:0000313" key="3">
    <source>
        <dbReference type="EMBL" id="MFH5244138.1"/>
    </source>
</evidence>
<feature type="compositionally biased region" description="Basic residues" evidence="1">
    <location>
        <begin position="81"/>
        <end position="95"/>
    </location>
</feature>
<dbReference type="InterPro" id="IPR009061">
    <property type="entry name" value="DNA-bd_dom_put_sf"/>
</dbReference>
<dbReference type="SUPFAM" id="SSF46955">
    <property type="entry name" value="Putative DNA-binding domain"/>
    <property type="match status" value="1"/>
</dbReference>
<dbReference type="NCBIfam" id="TIGR01764">
    <property type="entry name" value="excise"/>
    <property type="match status" value="1"/>
</dbReference>
<dbReference type="InterPro" id="IPR010093">
    <property type="entry name" value="SinI_DNA-bd"/>
</dbReference>
<dbReference type="Proteomes" id="UP001609176">
    <property type="component" value="Unassembled WGS sequence"/>
</dbReference>
<proteinExistence type="predicted"/>
<dbReference type="InterPro" id="IPR041657">
    <property type="entry name" value="HTH_17"/>
</dbReference>
<feature type="domain" description="Helix-turn-helix" evidence="2">
    <location>
        <begin position="106"/>
        <end position="144"/>
    </location>
</feature>
<dbReference type="GO" id="GO:0003677">
    <property type="term" value="F:DNA binding"/>
    <property type="evidence" value="ECO:0007669"/>
    <property type="project" value="UniProtKB-KW"/>
</dbReference>
<reference evidence="3 4" key="1">
    <citation type="submission" date="2024-10" db="EMBL/GenBank/DDBJ databases">
        <authorList>
            <person name="Riesco R."/>
        </authorList>
    </citation>
    <scope>NUCLEOTIDE SEQUENCE [LARGE SCALE GENOMIC DNA]</scope>
    <source>
        <strain evidence="3 4">NCIMB 15448</strain>
    </source>
</reference>
<keyword evidence="3" id="KW-0238">DNA-binding</keyword>
<evidence type="ECO:0000259" key="2">
    <source>
        <dbReference type="Pfam" id="PF12728"/>
    </source>
</evidence>
<protein>
    <submittedName>
        <fullName evidence="3">Excisionase family DNA-binding protein</fullName>
    </submittedName>
</protein>
<accession>A0ABW7KNW5</accession>
<dbReference type="Pfam" id="PF12728">
    <property type="entry name" value="HTH_17"/>
    <property type="match status" value="1"/>
</dbReference>
<organism evidence="3 4">
    <name type="scientific">Antrihabitans spumae</name>
    <dbReference type="NCBI Taxonomy" id="3373370"/>
    <lineage>
        <taxon>Bacteria</taxon>
        <taxon>Bacillati</taxon>
        <taxon>Actinomycetota</taxon>
        <taxon>Actinomycetes</taxon>
        <taxon>Mycobacteriales</taxon>
        <taxon>Nocardiaceae</taxon>
        <taxon>Antrihabitans</taxon>
    </lineage>
</organism>
<evidence type="ECO:0000313" key="4">
    <source>
        <dbReference type="Proteomes" id="UP001609176"/>
    </source>
</evidence>
<evidence type="ECO:0000256" key="1">
    <source>
        <dbReference type="SAM" id="MobiDB-lite"/>
    </source>
</evidence>
<feature type="region of interest" description="Disordered" evidence="1">
    <location>
        <begin position="75"/>
        <end position="97"/>
    </location>
</feature>